<evidence type="ECO:0000256" key="3">
    <source>
        <dbReference type="ARBA" id="ARBA00004524"/>
    </source>
</evidence>
<evidence type="ECO:0000256" key="6">
    <source>
        <dbReference type="ARBA" id="ARBA00022617"/>
    </source>
</evidence>
<evidence type="ECO:0000256" key="23">
    <source>
        <dbReference type="ARBA" id="ARBA00083017"/>
    </source>
</evidence>
<proteinExistence type="inferred from homology"/>
<organism evidence="25 26">
    <name type="scientific">Scleropages formosus</name>
    <name type="common">Asian bonytongue</name>
    <name type="synonym">Osteoglossum formosum</name>
    <dbReference type="NCBI Taxonomy" id="113540"/>
    <lineage>
        <taxon>Eukaryota</taxon>
        <taxon>Metazoa</taxon>
        <taxon>Chordata</taxon>
        <taxon>Craniata</taxon>
        <taxon>Vertebrata</taxon>
        <taxon>Euteleostomi</taxon>
        <taxon>Actinopterygii</taxon>
        <taxon>Neopterygii</taxon>
        <taxon>Teleostei</taxon>
        <taxon>Osteoglossocephala</taxon>
        <taxon>Osteoglossomorpha</taxon>
        <taxon>Osteoglossiformes</taxon>
        <taxon>Osteoglossidae</taxon>
        <taxon>Scleropages</taxon>
    </lineage>
</organism>
<comment type="catalytic activity">
    <reaction evidence="16">
        <text>1alpha-hydroxyvitamin D2 + reduced [NADPH--hemoprotein reductase] + O2 = 1alpha,25-dihydroxyvitamin D2 + oxidized [NADPH--hemoprotein reductase] + H2O + H(+)</text>
        <dbReference type="Rhea" id="RHEA:46584"/>
        <dbReference type="Rhea" id="RHEA-COMP:11964"/>
        <dbReference type="Rhea" id="RHEA-COMP:11965"/>
        <dbReference type="ChEBI" id="CHEBI:4712"/>
        <dbReference type="ChEBI" id="CHEBI:15377"/>
        <dbReference type="ChEBI" id="CHEBI:15378"/>
        <dbReference type="ChEBI" id="CHEBI:15379"/>
        <dbReference type="ChEBI" id="CHEBI:57618"/>
        <dbReference type="ChEBI" id="CHEBI:58210"/>
        <dbReference type="ChEBI" id="CHEBI:86320"/>
    </reaction>
    <physiologicalReaction direction="left-to-right" evidence="16">
        <dbReference type="Rhea" id="RHEA:46585"/>
    </physiologicalReaction>
</comment>
<dbReference type="PRINTS" id="PR00385">
    <property type="entry name" value="P450"/>
</dbReference>
<keyword evidence="13" id="KW-0443">Lipid metabolism</keyword>
<reference evidence="25 26" key="1">
    <citation type="submission" date="2015-08" db="EMBL/GenBank/DDBJ databases">
        <title>The genome of the Asian arowana (Scleropages formosus).</title>
        <authorList>
            <person name="Tan M.H."/>
            <person name="Gan H.M."/>
            <person name="Croft L.J."/>
            <person name="Austin C.M."/>
        </authorList>
    </citation>
    <scope>NUCLEOTIDE SEQUENCE [LARGE SCALE GENOMIC DNA]</scope>
    <source>
        <strain evidence="25">Aro1</strain>
    </source>
</reference>
<dbReference type="PROSITE" id="PS51257">
    <property type="entry name" value="PROKAR_LIPOPROTEIN"/>
    <property type="match status" value="1"/>
</dbReference>
<comment type="subunit">
    <text evidence="5">Homodimer.</text>
</comment>
<keyword evidence="7" id="KW-0479">Metal-binding</keyword>
<comment type="caution">
    <text evidence="25">The sequence shown here is derived from an EMBL/GenBank/DDBJ whole genome shotgun (WGS) entry which is preliminary data.</text>
</comment>
<evidence type="ECO:0000256" key="22">
    <source>
        <dbReference type="ARBA" id="ARBA00069698"/>
    </source>
</evidence>
<gene>
    <name evidence="25" type="ORF">Z043_109244</name>
</gene>
<sequence>MAFLRTPSSLHTCATALACLLLALILVALLRKLARRGRPPGAPRGPPAAPLVGNLLSVRREPHVTLMRLSATYGQIFSLDLGGILTVVLNGYDVIKECLLHQSETFADRPPLPLFKKLTNMGGLLNCRYGQGWVEHRKLATNCLRHFGSGQRWFESKISEECCFLVEAMDKHGGKPFDPKRLLTNAVSNITNLIVFGDRFAYDDHDFQRMIEIFSENVELAASGWAFLYNAFPWIELLPFGKHKRLFRNATDVYDFLQRLVERSARNRTHHSPRHYIDAYLDEMEKAAGDPKASYSHENLIFSTGELIIAGTETTTSAIRWAVLYMALYPHIQEKVQREIDGVVGGLRSPRLEDRPHMPYTEAVLHEVLRFCNVAPLGVFHATCEDALVRGYSVPRGTTVITNLYSVHFDEKYWVNPEVFSPERFLDGHGRFVRREAFLPFSLGKSTSSVTQPVSVFPTPPFAHLVLYNSAWQETLPRRAARQDGDVPVLHHDPADVPPQVSPGLRPQPHTQAGHDSAASSLPHLCSEEVAVRAGQPWQQRGAWKKTPE</sequence>
<comment type="function">
    <text evidence="19">A cytochrome P450 monooxygenase involved in activation of vitamin D precursors. Catalyzes hydroxylation at C-25 of both forms of vitamin D, vitamin D(2) and D(3) (calciol). Can metabolize vitamin D analogs/prodrugs 1alpha-hydroxyvitamin D(2) (doxercalciferol) and 1alpha-hydroxyvitamin D(3) (alfacalcidol) forming 25-hydroxy derivatives. Mechanistically, uses molecular oxygen inserting one oxygen atom into a substrate, and reducing the second into a water molecule, with two electrons provided by NADPH via cytochrome P450 reductase (CPR; NADPH-ferrihemoprotein reductase).</text>
</comment>
<accession>A0A0P7URE9</accession>
<comment type="subcellular location">
    <subcellularLocation>
        <location evidence="2">Endoplasmic reticulum membrane</location>
        <topology evidence="2">Peripheral membrane protein</topology>
    </subcellularLocation>
    <subcellularLocation>
        <location evidence="3">Microsome membrane</location>
    </subcellularLocation>
</comment>
<dbReference type="PRINTS" id="PR00463">
    <property type="entry name" value="EP450I"/>
</dbReference>
<dbReference type="InterPro" id="IPR036396">
    <property type="entry name" value="Cyt_P450_sf"/>
</dbReference>
<dbReference type="InterPro" id="IPR002401">
    <property type="entry name" value="Cyt_P450_E_grp-I"/>
</dbReference>
<evidence type="ECO:0000256" key="18">
    <source>
        <dbReference type="ARBA" id="ARBA00050881"/>
    </source>
</evidence>
<evidence type="ECO:0000256" key="21">
    <source>
        <dbReference type="ARBA" id="ARBA00066438"/>
    </source>
</evidence>
<keyword evidence="10" id="KW-0560">Oxidoreductase</keyword>
<dbReference type="EMBL" id="JARO02002839">
    <property type="protein sequence ID" value="KPP71808.1"/>
    <property type="molecule type" value="Genomic_DNA"/>
</dbReference>
<dbReference type="Proteomes" id="UP000034805">
    <property type="component" value="Unassembled WGS sequence"/>
</dbReference>
<evidence type="ECO:0000256" key="7">
    <source>
        <dbReference type="ARBA" id="ARBA00022723"/>
    </source>
</evidence>
<name>A0A0P7URE9_SCLFO</name>
<evidence type="ECO:0000256" key="10">
    <source>
        <dbReference type="ARBA" id="ARBA00023002"/>
    </source>
</evidence>
<dbReference type="GO" id="GO:0006082">
    <property type="term" value="P:organic acid metabolic process"/>
    <property type="evidence" value="ECO:0007669"/>
    <property type="project" value="TreeGrafter"/>
</dbReference>
<dbReference type="FunFam" id="1.10.630.10:FF:000030">
    <property type="entry name" value="vitamin D 25-hydroxylase isoform X1"/>
    <property type="match status" value="1"/>
</dbReference>
<evidence type="ECO:0000256" key="1">
    <source>
        <dbReference type="ARBA" id="ARBA00001971"/>
    </source>
</evidence>
<dbReference type="AlphaFoldDB" id="A0A0P7URE9"/>
<evidence type="ECO:0000256" key="24">
    <source>
        <dbReference type="SAM" id="MobiDB-lite"/>
    </source>
</evidence>
<dbReference type="SUPFAM" id="SSF48264">
    <property type="entry name" value="Cytochrome P450"/>
    <property type="match status" value="1"/>
</dbReference>
<comment type="catalytic activity">
    <reaction evidence="18">
        <text>calciol + reduced [NADPH--hemoprotein reductase] + O2 = calcidiol + oxidized [NADPH--hemoprotein reductase] + H2O + H(+)</text>
        <dbReference type="Rhea" id="RHEA:32903"/>
        <dbReference type="Rhea" id="RHEA-COMP:11964"/>
        <dbReference type="Rhea" id="RHEA-COMP:11965"/>
        <dbReference type="ChEBI" id="CHEBI:15377"/>
        <dbReference type="ChEBI" id="CHEBI:15378"/>
        <dbReference type="ChEBI" id="CHEBI:15379"/>
        <dbReference type="ChEBI" id="CHEBI:17933"/>
        <dbReference type="ChEBI" id="CHEBI:28940"/>
        <dbReference type="ChEBI" id="CHEBI:57618"/>
        <dbReference type="ChEBI" id="CHEBI:58210"/>
        <dbReference type="EC" id="1.14.14.24"/>
    </reaction>
    <physiologicalReaction direction="left-to-right" evidence="18">
        <dbReference type="Rhea" id="RHEA:32904"/>
    </physiologicalReaction>
</comment>
<protein>
    <recommendedName>
        <fullName evidence="22">Vitamin D 25-hydroxylase</fullName>
        <ecNumber evidence="21">1.14.14.24</ecNumber>
    </recommendedName>
    <alternativeName>
        <fullName evidence="23">Cytochrome P450 2R1</fullName>
    </alternativeName>
</protein>
<evidence type="ECO:0000256" key="19">
    <source>
        <dbReference type="ARBA" id="ARBA00059364"/>
    </source>
</evidence>
<evidence type="ECO:0000313" key="25">
    <source>
        <dbReference type="EMBL" id="KPP71808.1"/>
    </source>
</evidence>
<dbReference type="PANTHER" id="PTHR24300:SF48">
    <property type="entry name" value="VITAMIN D 25-HYDROXYLASE"/>
    <property type="match status" value="1"/>
</dbReference>
<dbReference type="GO" id="GO:0020037">
    <property type="term" value="F:heme binding"/>
    <property type="evidence" value="ECO:0007669"/>
    <property type="project" value="InterPro"/>
</dbReference>
<keyword evidence="11" id="KW-0408">Iron</keyword>
<evidence type="ECO:0000256" key="13">
    <source>
        <dbReference type="ARBA" id="ARBA00023098"/>
    </source>
</evidence>
<dbReference type="GO" id="GO:0005506">
    <property type="term" value="F:iron ion binding"/>
    <property type="evidence" value="ECO:0007669"/>
    <property type="project" value="InterPro"/>
</dbReference>
<evidence type="ECO:0000256" key="16">
    <source>
        <dbReference type="ARBA" id="ARBA00050140"/>
    </source>
</evidence>
<evidence type="ECO:0000256" key="14">
    <source>
        <dbReference type="ARBA" id="ARBA00023136"/>
    </source>
</evidence>
<evidence type="ECO:0000256" key="11">
    <source>
        <dbReference type="ARBA" id="ARBA00023004"/>
    </source>
</evidence>
<evidence type="ECO:0000256" key="20">
    <source>
        <dbReference type="ARBA" id="ARBA00060543"/>
    </source>
</evidence>
<dbReference type="PANTHER" id="PTHR24300">
    <property type="entry name" value="CYTOCHROME P450 508A4-RELATED"/>
    <property type="match status" value="1"/>
</dbReference>
<evidence type="ECO:0000313" key="26">
    <source>
        <dbReference type="Proteomes" id="UP000034805"/>
    </source>
</evidence>
<comment type="catalytic activity">
    <reaction evidence="15">
        <text>alfacalcidol + reduced [NADPH--hemoprotein reductase] + O2 = calcitriol + oxidized [NADPH--hemoprotein reductase] + H2O + H(+)</text>
        <dbReference type="Rhea" id="RHEA:49272"/>
        <dbReference type="Rhea" id="RHEA-COMP:11964"/>
        <dbReference type="Rhea" id="RHEA-COMP:11965"/>
        <dbReference type="ChEBI" id="CHEBI:15377"/>
        <dbReference type="ChEBI" id="CHEBI:15378"/>
        <dbReference type="ChEBI" id="CHEBI:15379"/>
        <dbReference type="ChEBI" id="CHEBI:17823"/>
        <dbReference type="ChEBI" id="CHEBI:31186"/>
        <dbReference type="ChEBI" id="CHEBI:57618"/>
        <dbReference type="ChEBI" id="CHEBI:58210"/>
    </reaction>
    <physiologicalReaction direction="left-to-right" evidence="15">
        <dbReference type="Rhea" id="RHEA:49273"/>
    </physiologicalReaction>
</comment>
<evidence type="ECO:0000256" key="4">
    <source>
        <dbReference type="ARBA" id="ARBA00010617"/>
    </source>
</evidence>
<dbReference type="Pfam" id="PF00067">
    <property type="entry name" value="p450"/>
    <property type="match status" value="1"/>
</dbReference>
<keyword evidence="12" id="KW-0503">Monooxygenase</keyword>
<dbReference type="Gene3D" id="1.10.630.10">
    <property type="entry name" value="Cytochrome P450"/>
    <property type="match status" value="1"/>
</dbReference>
<comment type="similarity">
    <text evidence="4">Belongs to the cytochrome P450 family.</text>
</comment>
<evidence type="ECO:0000256" key="8">
    <source>
        <dbReference type="ARBA" id="ARBA00022824"/>
    </source>
</evidence>
<evidence type="ECO:0000256" key="2">
    <source>
        <dbReference type="ARBA" id="ARBA00004406"/>
    </source>
</evidence>
<evidence type="ECO:0000256" key="5">
    <source>
        <dbReference type="ARBA" id="ARBA00011738"/>
    </source>
</evidence>
<evidence type="ECO:0000256" key="12">
    <source>
        <dbReference type="ARBA" id="ARBA00023033"/>
    </source>
</evidence>
<dbReference type="EC" id="1.14.14.24" evidence="21"/>
<keyword evidence="9" id="KW-0492">Microsome</keyword>
<keyword evidence="14" id="KW-0472">Membrane</keyword>
<feature type="region of interest" description="Disordered" evidence="24">
    <location>
        <begin position="482"/>
        <end position="549"/>
    </location>
</feature>
<keyword evidence="8" id="KW-0256">Endoplasmic reticulum</keyword>
<feature type="compositionally biased region" description="Basic and acidic residues" evidence="24">
    <location>
        <begin position="482"/>
        <end position="495"/>
    </location>
</feature>
<keyword evidence="6" id="KW-0349">Heme</keyword>
<dbReference type="GO" id="GO:0016712">
    <property type="term" value="F:oxidoreductase activity, acting on paired donors, with incorporation or reduction of molecular oxygen, reduced flavin or flavoprotein as one donor, and incorporation of one atom of oxygen"/>
    <property type="evidence" value="ECO:0007669"/>
    <property type="project" value="TreeGrafter"/>
</dbReference>
<comment type="catalytic activity">
    <reaction evidence="17">
        <text>vitamin D2 + reduced [NADPH--hemoprotein reductase] + O2 = 25-hydroxyvitamin D2 + oxidized [NADPH--hemoprotein reductase] + H2O + H(+)</text>
        <dbReference type="Rhea" id="RHEA:46580"/>
        <dbReference type="Rhea" id="RHEA-COMP:11964"/>
        <dbReference type="Rhea" id="RHEA-COMP:11965"/>
        <dbReference type="ChEBI" id="CHEBI:15377"/>
        <dbReference type="ChEBI" id="CHEBI:15378"/>
        <dbReference type="ChEBI" id="CHEBI:15379"/>
        <dbReference type="ChEBI" id="CHEBI:28934"/>
        <dbReference type="ChEBI" id="CHEBI:57618"/>
        <dbReference type="ChEBI" id="CHEBI:58210"/>
        <dbReference type="ChEBI" id="CHEBI:86319"/>
    </reaction>
    <physiologicalReaction direction="left-to-right" evidence="17">
        <dbReference type="Rhea" id="RHEA:46581"/>
    </physiologicalReaction>
</comment>
<dbReference type="GO" id="GO:0005789">
    <property type="term" value="C:endoplasmic reticulum membrane"/>
    <property type="evidence" value="ECO:0007669"/>
    <property type="project" value="UniProtKB-SubCell"/>
</dbReference>
<dbReference type="GO" id="GO:0006805">
    <property type="term" value="P:xenobiotic metabolic process"/>
    <property type="evidence" value="ECO:0007669"/>
    <property type="project" value="TreeGrafter"/>
</dbReference>
<dbReference type="InterPro" id="IPR050182">
    <property type="entry name" value="Cytochrome_P450_fam2"/>
</dbReference>
<comment type="cofactor">
    <cofactor evidence="1">
        <name>heme</name>
        <dbReference type="ChEBI" id="CHEBI:30413"/>
    </cofactor>
</comment>
<dbReference type="GO" id="GO:0030343">
    <property type="term" value="F:vitamin D3 25-hydroxylase activity"/>
    <property type="evidence" value="ECO:0007669"/>
    <property type="project" value="UniProtKB-ARBA"/>
</dbReference>
<evidence type="ECO:0000256" key="17">
    <source>
        <dbReference type="ARBA" id="ARBA00050415"/>
    </source>
</evidence>
<evidence type="ECO:0000256" key="15">
    <source>
        <dbReference type="ARBA" id="ARBA00050118"/>
    </source>
</evidence>
<dbReference type="STRING" id="113540.ENSSFOP00015019488"/>
<evidence type="ECO:0000256" key="9">
    <source>
        <dbReference type="ARBA" id="ARBA00022848"/>
    </source>
</evidence>
<comment type="pathway">
    <text evidence="20">Hormone biosynthesis; vitamin D biosynthesis.</text>
</comment>
<dbReference type="InterPro" id="IPR001128">
    <property type="entry name" value="Cyt_P450"/>
</dbReference>